<comment type="catalytic activity">
    <reaction evidence="10">
        <text>an alpha-D-Man-(1-&gt;2)-alpha-D-Man-(1-&gt;2)-alpha-D-Man-(1-&gt;3)-[alpha-D-Man-(1-&gt;6)]-beta-D-Man-(1-&gt;4)-beta-D-GlcNAc-(1-&gt;4)-alpha-D-GlcNAc-diphospho-di-trans,poly-cis-dolichol + a di-trans,poly-cis-dolichyl beta-D-mannosyl phosphate = an alpha-D-Man-(1-&gt;2)-alpha-D-Man-(1-&gt;2)-alpha-D-Man-(1-&gt;3)-[alpha-D-Man-(1-&gt;3)-alpha-D-Man-(1-&gt;6)]-beta-D-Man-(1-&gt;4)-beta-D-GlcNAc-(1-&gt;4)-alpha-D-GlcNAc-diphospho-di-trans,poly-cis-dolichol + a di-trans,poly-cis-dolichyl phosphate + H(+)</text>
        <dbReference type="Rhea" id="RHEA:29527"/>
        <dbReference type="Rhea" id="RHEA-COMP:19498"/>
        <dbReference type="Rhea" id="RHEA-COMP:19501"/>
        <dbReference type="Rhea" id="RHEA-COMP:19516"/>
        <dbReference type="Rhea" id="RHEA-COMP:19517"/>
        <dbReference type="ChEBI" id="CHEBI:15378"/>
        <dbReference type="ChEBI" id="CHEBI:57683"/>
        <dbReference type="ChEBI" id="CHEBI:58211"/>
        <dbReference type="ChEBI" id="CHEBI:132515"/>
        <dbReference type="ChEBI" id="CHEBI:132516"/>
        <dbReference type="EC" id="2.4.1.258"/>
    </reaction>
    <physiologicalReaction direction="left-to-right" evidence="10">
        <dbReference type="Rhea" id="RHEA:29528"/>
    </physiologicalReaction>
</comment>
<dbReference type="EC" id="2.4.1.258" evidence="3"/>
<evidence type="ECO:0000259" key="12">
    <source>
        <dbReference type="Pfam" id="PF13456"/>
    </source>
</evidence>
<feature type="transmembrane region" description="Helical" evidence="11">
    <location>
        <begin position="308"/>
        <end position="327"/>
    </location>
</feature>
<evidence type="ECO:0000256" key="9">
    <source>
        <dbReference type="ARBA" id="ARBA00023136"/>
    </source>
</evidence>
<organism evidence="13 14">
    <name type="scientific">Kingdonia uniflora</name>
    <dbReference type="NCBI Taxonomy" id="39325"/>
    <lineage>
        <taxon>Eukaryota</taxon>
        <taxon>Viridiplantae</taxon>
        <taxon>Streptophyta</taxon>
        <taxon>Embryophyta</taxon>
        <taxon>Tracheophyta</taxon>
        <taxon>Spermatophyta</taxon>
        <taxon>Magnoliopsida</taxon>
        <taxon>Ranunculales</taxon>
        <taxon>Circaeasteraceae</taxon>
        <taxon>Kingdonia</taxon>
    </lineage>
</organism>
<dbReference type="InterPro" id="IPR044730">
    <property type="entry name" value="RNase_H-like_dom_plant"/>
</dbReference>
<comment type="pathway">
    <text evidence="2">Protein modification; protein glycosylation.</text>
</comment>
<dbReference type="InterPro" id="IPR002156">
    <property type="entry name" value="RNaseH_domain"/>
</dbReference>
<dbReference type="InterPro" id="IPR007873">
    <property type="entry name" value="Glycosyltransferase_ALG3"/>
</dbReference>
<reference evidence="13 14" key="1">
    <citation type="journal article" date="2020" name="IScience">
        <title>Genome Sequencing of the Endangered Kingdonia uniflora (Circaeasteraceae, Ranunculales) Reveals Potential Mechanisms of Evolutionary Specialization.</title>
        <authorList>
            <person name="Sun Y."/>
            <person name="Deng T."/>
            <person name="Zhang A."/>
            <person name="Moore M.J."/>
            <person name="Landis J.B."/>
            <person name="Lin N."/>
            <person name="Zhang H."/>
            <person name="Zhang X."/>
            <person name="Huang J."/>
            <person name="Zhang X."/>
            <person name="Sun H."/>
            <person name="Wang H."/>
        </authorList>
    </citation>
    <scope>NUCLEOTIDE SEQUENCE [LARGE SCALE GENOMIC DNA]</scope>
    <source>
        <strain evidence="13">TB1705</strain>
        <tissue evidence="13">Leaf</tissue>
    </source>
</reference>
<keyword evidence="5" id="KW-0808">Transferase</keyword>
<name>A0A7J7LII9_9MAGN</name>
<dbReference type="Gene3D" id="3.30.420.10">
    <property type="entry name" value="Ribonuclease H-like superfamily/Ribonuclease H"/>
    <property type="match status" value="1"/>
</dbReference>
<evidence type="ECO:0000256" key="5">
    <source>
        <dbReference type="ARBA" id="ARBA00022679"/>
    </source>
</evidence>
<evidence type="ECO:0000313" key="13">
    <source>
        <dbReference type="EMBL" id="KAF6142491.1"/>
    </source>
</evidence>
<keyword evidence="8 11" id="KW-1133">Transmembrane helix</keyword>
<evidence type="ECO:0000256" key="3">
    <source>
        <dbReference type="ARBA" id="ARBA00011964"/>
    </source>
</evidence>
<dbReference type="PANTHER" id="PTHR12646:SF0">
    <property type="entry name" value="DOL-P-MAN:MAN(5)GLCNAC(2)-PP-DOL ALPHA-1,3-MANNOSYLTRANSFERASE"/>
    <property type="match status" value="1"/>
</dbReference>
<dbReference type="Proteomes" id="UP000541444">
    <property type="component" value="Unassembled WGS sequence"/>
</dbReference>
<dbReference type="PANTHER" id="PTHR12646">
    <property type="entry name" value="NOT56 - RELATED"/>
    <property type="match status" value="1"/>
</dbReference>
<keyword evidence="14" id="KW-1185">Reference proteome</keyword>
<keyword evidence="9 11" id="KW-0472">Membrane</keyword>
<dbReference type="SUPFAM" id="SSF53098">
    <property type="entry name" value="Ribonuclease H-like"/>
    <property type="match status" value="1"/>
</dbReference>
<evidence type="ECO:0000256" key="6">
    <source>
        <dbReference type="ARBA" id="ARBA00022692"/>
    </source>
</evidence>
<proteinExistence type="predicted"/>
<evidence type="ECO:0000256" key="11">
    <source>
        <dbReference type="SAM" id="Phobius"/>
    </source>
</evidence>
<dbReference type="OrthoDB" id="409956at2759"/>
<dbReference type="GO" id="GO:0052925">
    <property type="term" value="F:dol-P-Man:Man(5)GlcNAc(2)-PP-Dol alpha-1,3-mannosyltransferase activity"/>
    <property type="evidence" value="ECO:0007669"/>
    <property type="project" value="UniProtKB-EC"/>
</dbReference>
<dbReference type="InterPro" id="IPR012337">
    <property type="entry name" value="RNaseH-like_sf"/>
</dbReference>
<dbReference type="Pfam" id="PF05208">
    <property type="entry name" value="ALG3"/>
    <property type="match status" value="1"/>
</dbReference>
<feature type="transmembrane region" description="Helical" evidence="11">
    <location>
        <begin position="373"/>
        <end position="390"/>
    </location>
</feature>
<evidence type="ECO:0000256" key="7">
    <source>
        <dbReference type="ARBA" id="ARBA00022824"/>
    </source>
</evidence>
<dbReference type="CDD" id="cd06222">
    <property type="entry name" value="RNase_H_like"/>
    <property type="match status" value="1"/>
</dbReference>
<dbReference type="GO" id="GO:0005789">
    <property type="term" value="C:endoplasmic reticulum membrane"/>
    <property type="evidence" value="ECO:0007669"/>
    <property type="project" value="UniProtKB-SubCell"/>
</dbReference>
<keyword evidence="6 11" id="KW-0812">Transmembrane</keyword>
<evidence type="ECO:0000313" key="14">
    <source>
        <dbReference type="Proteomes" id="UP000541444"/>
    </source>
</evidence>
<evidence type="ECO:0000256" key="8">
    <source>
        <dbReference type="ARBA" id="ARBA00022989"/>
    </source>
</evidence>
<evidence type="ECO:0000256" key="4">
    <source>
        <dbReference type="ARBA" id="ARBA00022676"/>
    </source>
</evidence>
<dbReference type="GO" id="GO:0004523">
    <property type="term" value="F:RNA-DNA hybrid ribonuclease activity"/>
    <property type="evidence" value="ECO:0007669"/>
    <property type="project" value="InterPro"/>
</dbReference>
<evidence type="ECO:0000256" key="2">
    <source>
        <dbReference type="ARBA" id="ARBA00004922"/>
    </source>
</evidence>
<evidence type="ECO:0000256" key="1">
    <source>
        <dbReference type="ARBA" id="ARBA00004477"/>
    </source>
</evidence>
<dbReference type="GO" id="GO:0003676">
    <property type="term" value="F:nucleic acid binding"/>
    <property type="evidence" value="ECO:0007669"/>
    <property type="project" value="InterPro"/>
</dbReference>
<feature type="transmembrane region" description="Helical" evidence="11">
    <location>
        <begin position="347"/>
        <end position="366"/>
    </location>
</feature>
<dbReference type="InterPro" id="IPR036397">
    <property type="entry name" value="RNaseH_sf"/>
</dbReference>
<comment type="caution">
    <text evidence="13">The sequence shown here is derived from an EMBL/GenBank/DDBJ whole genome shotgun (WGS) entry which is preliminary data.</text>
</comment>
<dbReference type="AlphaFoldDB" id="A0A7J7LII9"/>
<keyword evidence="4" id="KW-0328">Glycosyltransferase</keyword>
<sequence>MFPVAEGVQNGSSLSFNPSNNNIPWRLLQAKVSSIITNGEWYVPQNLSDIFTALNIDIGNIKICRGRMDEKIWKPDLQVWHGSKLKNIKGKVLSKIYDTAYLSSACMNNNVNDLSIHKLRVPVHPRMPPLPGLPLEDPLVFTFTSFAAGSFQKQDFIGVIIRNYKGDVLKTISFCLGIVTSFIAECKAIIMGVEGAASIGWRVAWIESDSSTAVSAFNSGNIPWSLSGEWHETKSKMREIRISSTWREADFSSGRGEARGDQYEGGLLRFLQSWFASSKLNVPFSSSFSLNQVPFQSSAAKILSKEHIASIMFVGNFIGIICARSLHYQFYSWYFYSLPFLLWRTPFPTLLRLLLFFGVEVCWNIFPSNVYSSCLLFCIHLTILWGLWIAPSENPYSDSKYISQKKGK</sequence>
<gene>
    <name evidence="13" type="ORF">GIB67_039455</name>
</gene>
<evidence type="ECO:0000256" key="10">
    <source>
        <dbReference type="ARBA" id="ARBA00049506"/>
    </source>
</evidence>
<comment type="subcellular location">
    <subcellularLocation>
        <location evidence="1">Endoplasmic reticulum membrane</location>
        <topology evidence="1">Multi-pass membrane protein</topology>
    </subcellularLocation>
</comment>
<accession>A0A7J7LII9</accession>
<dbReference type="EMBL" id="JACGCM010002254">
    <property type="protein sequence ID" value="KAF6142491.1"/>
    <property type="molecule type" value="Genomic_DNA"/>
</dbReference>
<protein>
    <recommendedName>
        <fullName evidence="3">dolichyl-P-Man:Man5GlcNAc2-PP-dolichol alpha-1,3-mannosyltransferase</fullName>
        <ecNumber evidence="3">2.4.1.258</ecNumber>
    </recommendedName>
</protein>
<keyword evidence="7" id="KW-0256">Endoplasmic reticulum</keyword>
<feature type="domain" description="RNase H type-1" evidence="12">
    <location>
        <begin position="156"/>
        <end position="220"/>
    </location>
</feature>
<dbReference type="Pfam" id="PF13456">
    <property type="entry name" value="RVT_3"/>
    <property type="match status" value="1"/>
</dbReference>